<dbReference type="RefSeq" id="WP_111351595.1">
    <property type="nucleotide sequence ID" value="NZ_QHHQ01000008.1"/>
</dbReference>
<organism evidence="3 4">
    <name type="scientific">Acuticoccus sediminis</name>
    <dbReference type="NCBI Taxonomy" id="2184697"/>
    <lineage>
        <taxon>Bacteria</taxon>
        <taxon>Pseudomonadati</taxon>
        <taxon>Pseudomonadota</taxon>
        <taxon>Alphaproteobacteria</taxon>
        <taxon>Hyphomicrobiales</taxon>
        <taxon>Amorphaceae</taxon>
        <taxon>Acuticoccus</taxon>
    </lineage>
</organism>
<dbReference type="Pfam" id="PF01266">
    <property type="entry name" value="DAO"/>
    <property type="match status" value="1"/>
</dbReference>
<sequence>MSHVDVLVIGAGITGATAALALAEAGLSVEVVDAYGPAAMASGWTLAGVRQSGRDPAELPLALAAVAEWPHLDEKLGAPTRYRQEGNLRLARSDDEVEIIKRLVASQSALGLHLTFLPTLSDVRSVAPAISDKVIAASFCPTDGHADPVATVTAFLAAAERAGARLTYGERVVSLEREGGRITHAVTDRRKIAAGAVLIAGGIHVNDLLEPLGETIPLTVPIVTVVQTTPVAPTLGPVLGVANANLAVRQEANGCFRLTSGREDFDDTLVEENGRPLARPRIKQVATTISRVAEVLPVVGETRFQAVWGGLLDLTPDALPVIDHVPGLENAVVAAGFSGHGFGIGPVTGPLAADLVLGRAPRFPLDAFRFDRFAGLEANAAELTLHG</sequence>
<feature type="domain" description="FAD dependent oxidoreductase" evidence="2">
    <location>
        <begin position="5"/>
        <end position="355"/>
    </location>
</feature>
<dbReference type="EMBL" id="QHHQ01000008">
    <property type="protein sequence ID" value="RAH97749.1"/>
    <property type="molecule type" value="Genomic_DNA"/>
</dbReference>
<dbReference type="GO" id="GO:0005737">
    <property type="term" value="C:cytoplasm"/>
    <property type="evidence" value="ECO:0007669"/>
    <property type="project" value="TreeGrafter"/>
</dbReference>
<dbReference type="GO" id="GO:0016491">
    <property type="term" value="F:oxidoreductase activity"/>
    <property type="evidence" value="ECO:0007669"/>
    <property type="project" value="UniProtKB-KW"/>
</dbReference>
<dbReference type="InterPro" id="IPR006076">
    <property type="entry name" value="FAD-dep_OxRdtase"/>
</dbReference>
<dbReference type="Gene3D" id="3.50.50.60">
    <property type="entry name" value="FAD/NAD(P)-binding domain"/>
    <property type="match status" value="1"/>
</dbReference>
<dbReference type="Proteomes" id="UP000249590">
    <property type="component" value="Unassembled WGS sequence"/>
</dbReference>
<proteinExistence type="predicted"/>
<keyword evidence="4" id="KW-1185">Reference proteome</keyword>
<gene>
    <name evidence="3" type="ORF">DLJ53_28320</name>
</gene>
<dbReference type="InterPro" id="IPR036188">
    <property type="entry name" value="FAD/NAD-bd_sf"/>
</dbReference>
<accession>A0A8B2NFT0</accession>
<evidence type="ECO:0000256" key="1">
    <source>
        <dbReference type="ARBA" id="ARBA00023002"/>
    </source>
</evidence>
<name>A0A8B2NFT0_9HYPH</name>
<evidence type="ECO:0000313" key="3">
    <source>
        <dbReference type="EMBL" id="RAH97749.1"/>
    </source>
</evidence>
<evidence type="ECO:0000259" key="2">
    <source>
        <dbReference type="Pfam" id="PF01266"/>
    </source>
</evidence>
<reference evidence="3 4" key="1">
    <citation type="submission" date="2018-05" db="EMBL/GenBank/DDBJ databases">
        <title>Acuticoccus sediminis sp. nov., isolated from deep-sea sediment of Indian Ocean.</title>
        <authorList>
            <person name="Liu X."/>
            <person name="Lai Q."/>
            <person name="Du Y."/>
            <person name="Sun F."/>
            <person name="Zhang X."/>
            <person name="Wang S."/>
            <person name="Shao Z."/>
        </authorList>
    </citation>
    <scope>NUCLEOTIDE SEQUENCE [LARGE SCALE GENOMIC DNA]</scope>
    <source>
        <strain evidence="3 4">PTG4-2</strain>
    </source>
</reference>
<dbReference type="OrthoDB" id="6949587at2"/>
<comment type="caution">
    <text evidence="3">The sequence shown here is derived from an EMBL/GenBank/DDBJ whole genome shotgun (WGS) entry which is preliminary data.</text>
</comment>
<protein>
    <recommendedName>
        <fullName evidence="2">FAD dependent oxidoreductase domain-containing protein</fullName>
    </recommendedName>
</protein>
<evidence type="ECO:0000313" key="4">
    <source>
        <dbReference type="Proteomes" id="UP000249590"/>
    </source>
</evidence>
<dbReference type="AlphaFoldDB" id="A0A8B2NFT0"/>
<dbReference type="PANTHER" id="PTHR13847">
    <property type="entry name" value="SARCOSINE DEHYDROGENASE-RELATED"/>
    <property type="match status" value="1"/>
</dbReference>
<keyword evidence="1" id="KW-0560">Oxidoreductase</keyword>
<dbReference type="SUPFAM" id="SSF51905">
    <property type="entry name" value="FAD/NAD(P)-binding domain"/>
    <property type="match status" value="1"/>
</dbReference>
<dbReference type="Gene3D" id="3.30.9.10">
    <property type="entry name" value="D-Amino Acid Oxidase, subunit A, domain 2"/>
    <property type="match status" value="1"/>
</dbReference>